<dbReference type="Proteomes" id="UP000472580">
    <property type="component" value="Unassembled WGS sequence"/>
</dbReference>
<dbReference type="EMBL" id="WSRP01000046">
    <property type="protein sequence ID" value="MVX57780.1"/>
    <property type="molecule type" value="Genomic_DNA"/>
</dbReference>
<gene>
    <name evidence="1" type="ORF">E5987_11355</name>
</gene>
<protein>
    <submittedName>
        <fullName evidence="1">Uncharacterized protein</fullName>
    </submittedName>
</protein>
<evidence type="ECO:0000313" key="2">
    <source>
        <dbReference type="Proteomes" id="UP000472580"/>
    </source>
</evidence>
<organism evidence="1 2">
    <name type="scientific">Parasutterella muris</name>
    <dbReference type="NCBI Taxonomy" id="2565572"/>
    <lineage>
        <taxon>Bacteria</taxon>
        <taxon>Pseudomonadati</taxon>
        <taxon>Pseudomonadota</taxon>
        <taxon>Betaproteobacteria</taxon>
        <taxon>Burkholderiales</taxon>
        <taxon>Sutterellaceae</taxon>
        <taxon>Parasutterella</taxon>
    </lineage>
</organism>
<evidence type="ECO:0000313" key="1">
    <source>
        <dbReference type="EMBL" id="MVX57780.1"/>
    </source>
</evidence>
<dbReference type="RefSeq" id="WP_160336195.1">
    <property type="nucleotide sequence ID" value="NZ_CALPCV010000014.1"/>
</dbReference>
<reference evidence="1 2" key="1">
    <citation type="submission" date="2019-12" db="EMBL/GenBank/DDBJ databases">
        <title>Microbes associate with the intestines of laboratory mice.</title>
        <authorList>
            <person name="Navarre W."/>
            <person name="Wong E."/>
        </authorList>
    </citation>
    <scope>NUCLEOTIDE SEQUENCE [LARGE SCALE GENOMIC DNA]</scope>
    <source>
        <strain evidence="1 2">NM82_D38</strain>
    </source>
</reference>
<name>A0A6L6YJ86_9BURK</name>
<comment type="caution">
    <text evidence="1">The sequence shown here is derived from an EMBL/GenBank/DDBJ whole genome shotgun (WGS) entry which is preliminary data.</text>
</comment>
<sequence length="77" mass="8877">MRTTTTENIKIIINVFIKKLCEEQAEKRLSMSETEAAEFGVFDETALEEQQKDKFYESFVLKSFAKVPSGGEYEESQ</sequence>
<accession>A0A6L6YJ86</accession>
<proteinExistence type="predicted"/>
<keyword evidence="2" id="KW-1185">Reference proteome</keyword>
<dbReference type="AlphaFoldDB" id="A0A6L6YJ86"/>